<dbReference type="InterPro" id="IPR011990">
    <property type="entry name" value="TPR-like_helical_dom_sf"/>
</dbReference>
<dbReference type="PRINTS" id="PR01988">
    <property type="entry name" value="EXPORTERBACE"/>
</dbReference>
<dbReference type="GO" id="GO:0016020">
    <property type="term" value="C:membrane"/>
    <property type="evidence" value="ECO:0007669"/>
    <property type="project" value="UniProtKB-SubCell"/>
</dbReference>
<evidence type="ECO:0000313" key="8">
    <source>
        <dbReference type="Proteomes" id="UP000229385"/>
    </source>
</evidence>
<dbReference type="InterPro" id="IPR022324">
    <property type="entry name" value="Bacilysin_exporter_BacE_put"/>
</dbReference>
<feature type="transmembrane region" description="Helical" evidence="5">
    <location>
        <begin position="70"/>
        <end position="87"/>
    </location>
</feature>
<feature type="transmembrane region" description="Helical" evidence="5">
    <location>
        <begin position="12"/>
        <end position="33"/>
    </location>
</feature>
<evidence type="ECO:0000313" key="7">
    <source>
        <dbReference type="EMBL" id="PJA45034.1"/>
    </source>
</evidence>
<feature type="transmembrane region" description="Helical" evidence="5">
    <location>
        <begin position="107"/>
        <end position="125"/>
    </location>
</feature>
<dbReference type="EMBL" id="PFWU01000053">
    <property type="protein sequence ID" value="PJA45034.1"/>
    <property type="molecule type" value="Genomic_DNA"/>
</dbReference>
<dbReference type="InterPro" id="IPR051533">
    <property type="entry name" value="WaaL-like"/>
</dbReference>
<feature type="transmembrane region" description="Helical" evidence="5">
    <location>
        <begin position="245"/>
        <end position="267"/>
    </location>
</feature>
<protein>
    <recommendedName>
        <fullName evidence="6">O-antigen ligase-related domain-containing protein</fullName>
    </recommendedName>
</protein>
<feature type="transmembrane region" description="Helical" evidence="5">
    <location>
        <begin position="219"/>
        <end position="236"/>
    </location>
</feature>
<feature type="transmembrane region" description="Helical" evidence="5">
    <location>
        <begin position="198"/>
        <end position="213"/>
    </location>
</feature>
<evidence type="ECO:0000256" key="1">
    <source>
        <dbReference type="ARBA" id="ARBA00004141"/>
    </source>
</evidence>
<reference evidence="8" key="1">
    <citation type="submission" date="2017-09" db="EMBL/GenBank/DDBJ databases">
        <title>Depth-based differentiation of microbial function through sediment-hosted aquifers and enrichment of novel symbionts in the deep terrestrial subsurface.</title>
        <authorList>
            <person name="Probst A.J."/>
            <person name="Ladd B."/>
            <person name="Jarett J.K."/>
            <person name="Geller-Mcgrath D.E."/>
            <person name="Sieber C.M.K."/>
            <person name="Emerson J.B."/>
            <person name="Anantharaman K."/>
            <person name="Thomas B.C."/>
            <person name="Malmstrom R."/>
            <person name="Stieglmeier M."/>
            <person name="Klingl A."/>
            <person name="Woyke T."/>
            <person name="Ryan C.M."/>
            <person name="Banfield J.F."/>
        </authorList>
    </citation>
    <scope>NUCLEOTIDE SEQUENCE [LARGE SCALE GENOMIC DNA]</scope>
</reference>
<evidence type="ECO:0000256" key="2">
    <source>
        <dbReference type="ARBA" id="ARBA00022692"/>
    </source>
</evidence>
<dbReference type="PANTHER" id="PTHR37422:SF13">
    <property type="entry name" value="LIPOPOLYSACCHARIDE BIOSYNTHESIS PROTEIN PA4999-RELATED"/>
    <property type="match status" value="1"/>
</dbReference>
<feature type="transmembrane region" description="Helical" evidence="5">
    <location>
        <begin position="343"/>
        <end position="366"/>
    </location>
</feature>
<keyword evidence="2 5" id="KW-0812">Transmembrane</keyword>
<dbReference type="PANTHER" id="PTHR37422">
    <property type="entry name" value="TEICHURONIC ACID BIOSYNTHESIS PROTEIN TUAE"/>
    <property type="match status" value="1"/>
</dbReference>
<evidence type="ECO:0000259" key="6">
    <source>
        <dbReference type="Pfam" id="PF04932"/>
    </source>
</evidence>
<evidence type="ECO:0000256" key="5">
    <source>
        <dbReference type="SAM" id="Phobius"/>
    </source>
</evidence>
<dbReference type="InterPro" id="IPR007016">
    <property type="entry name" value="O-antigen_ligase-rel_domated"/>
</dbReference>
<comment type="caution">
    <text evidence="7">The sequence shown here is derived from an EMBL/GenBank/DDBJ whole genome shotgun (WGS) entry which is preliminary data.</text>
</comment>
<feature type="transmembrane region" description="Helical" evidence="5">
    <location>
        <begin position="378"/>
        <end position="407"/>
    </location>
</feature>
<feature type="transmembrane region" description="Helical" evidence="5">
    <location>
        <begin position="132"/>
        <end position="152"/>
    </location>
</feature>
<evidence type="ECO:0000256" key="4">
    <source>
        <dbReference type="ARBA" id="ARBA00023136"/>
    </source>
</evidence>
<accession>A0A2M7XB02</accession>
<dbReference type="SUPFAM" id="SSF48452">
    <property type="entry name" value="TPR-like"/>
    <property type="match status" value="1"/>
</dbReference>
<keyword evidence="3 5" id="KW-1133">Transmembrane helix</keyword>
<dbReference type="Pfam" id="PF04932">
    <property type="entry name" value="Wzy_C"/>
    <property type="match status" value="1"/>
</dbReference>
<keyword evidence="4 5" id="KW-0472">Membrane</keyword>
<comment type="subcellular location">
    <subcellularLocation>
        <location evidence="1">Membrane</location>
        <topology evidence="1">Multi-pass membrane protein</topology>
    </subcellularLocation>
</comment>
<dbReference type="Gene3D" id="1.25.40.10">
    <property type="entry name" value="Tetratricopeptide repeat domain"/>
    <property type="match status" value="1"/>
</dbReference>
<proteinExistence type="predicted"/>
<dbReference type="AlphaFoldDB" id="A0A2M7XB02"/>
<feature type="transmembrane region" description="Helical" evidence="5">
    <location>
        <begin position="39"/>
        <end position="58"/>
    </location>
</feature>
<sequence>MTFKQQIHRGFKGLMFASLLIPLFFFPAYHLPFGGAKTVVFYVLVEITFPFFLCLFLSHVDRKLWFRHPTILLLGSFLLVMFLSAFLGEDLLNSLFGNGQRLTGVWFTFHLVLYSFYLMLFFAMYPARKQRFIQGVIWVATICAAYGVLEGWGWLPSATASARATSVFGNPIYFASYLVIPFFLSLWQFGVSAGRKKIAFLGAAFVLFGAVIATGTRGALLGIICGLLLFALFRFMEHPLERKKIALSVGGLLLLGLLLFVGISTTAKSFSIAERLTTFADDNVTTRLTYWGIALRGFVDYPLLGTGPENYFVVSDPAFVSEKYHVVEGLWSDKPHNYLLEMLVTNGVIGFGVFIALLVVVVKVLWKEEDRLLSRMMIAGLAAYLVQSLFIFETISASLMFILLIALPVSVRLRQSPEQSLRMSLGVSGAAILSLLALLFIVWPIHVYLSTMGSFTGSLDGLKTLDRLAEQSFVLDWRLIGREYREVFYREIEPLIQTGEWEQVVMNGTEAYAQAVELHPLRAQYWYEYAQLLSIKASVTGDQEGYMDSIEAIEQSAALAPERLDIVLAQIQLYATVHEYEKAQALYEKTSQREGCWIGSGAEGVLEIQCEN</sequence>
<feature type="domain" description="O-antigen ligase-related" evidence="6">
    <location>
        <begin position="203"/>
        <end position="355"/>
    </location>
</feature>
<name>A0A2M7XB02_9BACT</name>
<feature type="transmembrane region" description="Helical" evidence="5">
    <location>
        <begin position="172"/>
        <end position="191"/>
    </location>
</feature>
<dbReference type="Proteomes" id="UP000229385">
    <property type="component" value="Unassembled WGS sequence"/>
</dbReference>
<feature type="transmembrane region" description="Helical" evidence="5">
    <location>
        <begin position="427"/>
        <end position="449"/>
    </location>
</feature>
<gene>
    <name evidence="7" type="ORF">CO174_05315</name>
</gene>
<evidence type="ECO:0000256" key="3">
    <source>
        <dbReference type="ARBA" id="ARBA00022989"/>
    </source>
</evidence>
<organism evidence="7 8">
    <name type="scientific">Candidatus Uhrbacteria bacterium CG_4_9_14_3_um_filter_50_9</name>
    <dbReference type="NCBI Taxonomy" id="1975035"/>
    <lineage>
        <taxon>Bacteria</taxon>
        <taxon>Candidatus Uhriibacteriota</taxon>
    </lineage>
</organism>